<dbReference type="Proteomes" id="UP000460558">
    <property type="component" value="Unassembled WGS sequence"/>
</dbReference>
<dbReference type="EMBL" id="VDEQ01000061">
    <property type="protein sequence ID" value="MQS35264.1"/>
    <property type="molecule type" value="Genomic_DNA"/>
</dbReference>
<evidence type="ECO:0000313" key="2">
    <source>
        <dbReference type="Proteomes" id="UP000460558"/>
    </source>
</evidence>
<organism evidence="1 2">
    <name type="scientific">Streptomyces katsurahamanus</name>
    <dbReference type="NCBI Taxonomy" id="2577098"/>
    <lineage>
        <taxon>Bacteria</taxon>
        <taxon>Bacillati</taxon>
        <taxon>Actinomycetota</taxon>
        <taxon>Actinomycetes</taxon>
        <taxon>Kitasatosporales</taxon>
        <taxon>Streptomycetaceae</taxon>
        <taxon>Streptomyces</taxon>
    </lineage>
</organism>
<comment type="caution">
    <text evidence="1">The sequence shown here is derived from an EMBL/GenBank/DDBJ whole genome shotgun (WGS) entry which is preliminary data.</text>
</comment>
<accession>A0ABW9NQ28</accession>
<protein>
    <submittedName>
        <fullName evidence="1">Uncharacterized protein</fullName>
    </submittedName>
</protein>
<keyword evidence="2" id="KW-1185">Reference proteome</keyword>
<sequence>MGNLGGYQWMTTTAKQVGGPTALLVGVGVLSYLTLRGVEAGTTAAYKKLRSVFENEIETTSDEVFAVTADGDDGNGLTVRAGNAIRVLKDVGEAVLVEVIGDQDNPYMVSPTFLASVCDWKSRQA</sequence>
<gene>
    <name evidence="1" type="ORF">FFZ77_06420</name>
</gene>
<dbReference type="RefSeq" id="WP_153481617.1">
    <property type="nucleotide sequence ID" value="NZ_VDEQ01000061.1"/>
</dbReference>
<reference evidence="1 2" key="1">
    <citation type="submission" date="2019-06" db="EMBL/GenBank/DDBJ databases">
        <title>Comparative genomics and metabolomics analyses of clavulanic acid producing Streptomyces species provides insight into specialized metabolism and evolution of beta-lactam biosynthetic gene clusters.</title>
        <authorList>
            <person name="Moore M.A."/>
            <person name="Cruz-Morales P."/>
            <person name="Barona Gomez F."/>
            <person name="Kapil T."/>
        </authorList>
    </citation>
    <scope>NUCLEOTIDE SEQUENCE [LARGE SCALE GENOMIC DNA]</scope>
    <source>
        <strain evidence="1 2">T-272</strain>
    </source>
</reference>
<name>A0ABW9NQ28_9ACTN</name>
<evidence type="ECO:0000313" key="1">
    <source>
        <dbReference type="EMBL" id="MQS35264.1"/>
    </source>
</evidence>
<proteinExistence type="predicted"/>